<evidence type="ECO:0000313" key="6">
    <source>
        <dbReference type="EMBL" id="MFC4909578.1"/>
    </source>
</evidence>
<name>A0ABV9U231_9ACTN</name>
<organism evidence="6 7">
    <name type="scientific">Actinomadura gamaensis</name>
    <dbReference type="NCBI Taxonomy" id="1763541"/>
    <lineage>
        <taxon>Bacteria</taxon>
        <taxon>Bacillati</taxon>
        <taxon>Actinomycetota</taxon>
        <taxon>Actinomycetes</taxon>
        <taxon>Streptosporangiales</taxon>
        <taxon>Thermomonosporaceae</taxon>
        <taxon>Actinomadura</taxon>
    </lineage>
</organism>
<proteinExistence type="inferred from homology"/>
<keyword evidence="2 4" id="KW-0808">Transferase</keyword>
<evidence type="ECO:0000256" key="1">
    <source>
        <dbReference type="ARBA" id="ARBA00011066"/>
    </source>
</evidence>
<dbReference type="InterPro" id="IPR001048">
    <property type="entry name" value="Asp/Glu/Uridylate_kinase"/>
</dbReference>
<dbReference type="PANTHER" id="PTHR30409">
    <property type="entry name" value="CARBAMATE KINASE"/>
    <property type="match status" value="1"/>
</dbReference>
<dbReference type="PANTHER" id="PTHR30409:SF1">
    <property type="entry name" value="CARBAMATE KINASE-RELATED"/>
    <property type="match status" value="1"/>
</dbReference>
<dbReference type="PIRSF" id="PIRSF000723">
    <property type="entry name" value="Carbamate_kin"/>
    <property type="match status" value="1"/>
</dbReference>
<dbReference type="InterPro" id="IPR036393">
    <property type="entry name" value="AceGlu_kinase-like_sf"/>
</dbReference>
<sequence length="304" mass="32124">MRLVIALGGNALLRRTERPDARIQASHVREAVSSLAPLLDAHEVLVAHGNGPQVGLLAVESAEDPQLAEPYPLDVLGAETQGMIGYWLVRELRHARPRREVAGLLTEIVVDADDPAFDRPTKFVGRGYGERDAAGLRDERGWTLCPDGSAWRRVVPSPEPRDVPELPTLRRLLGDGCVVVAAGGGGTPVVMTPDGPSGVEAVVDKDLTAALLAERLDADALLMLTDVSAVMRGFGTPRAAPVRRATPAELRALDLPAGSMAPKAEAACRFAEHRPGAFAAIGALSDAVALVDGRAGTRVQAKFD</sequence>
<evidence type="ECO:0000313" key="7">
    <source>
        <dbReference type="Proteomes" id="UP001595872"/>
    </source>
</evidence>
<dbReference type="Pfam" id="PF00696">
    <property type="entry name" value="AA_kinase"/>
    <property type="match status" value="1"/>
</dbReference>
<protein>
    <recommendedName>
        <fullName evidence="4">Carbamate kinase</fullName>
    </recommendedName>
</protein>
<reference evidence="7" key="1">
    <citation type="journal article" date="2019" name="Int. J. Syst. Evol. Microbiol.">
        <title>The Global Catalogue of Microorganisms (GCM) 10K type strain sequencing project: providing services to taxonomists for standard genome sequencing and annotation.</title>
        <authorList>
            <consortium name="The Broad Institute Genomics Platform"/>
            <consortium name="The Broad Institute Genome Sequencing Center for Infectious Disease"/>
            <person name="Wu L."/>
            <person name="Ma J."/>
        </authorList>
    </citation>
    <scope>NUCLEOTIDE SEQUENCE [LARGE SCALE GENOMIC DNA]</scope>
    <source>
        <strain evidence="7">KLKA75</strain>
    </source>
</reference>
<dbReference type="NCBIfam" id="NF009008">
    <property type="entry name" value="PRK12354.1"/>
    <property type="match status" value="1"/>
</dbReference>
<gene>
    <name evidence="6" type="ORF">ACFPCY_19805</name>
</gene>
<keyword evidence="3 4" id="KW-0418">Kinase</keyword>
<dbReference type="SUPFAM" id="SSF53633">
    <property type="entry name" value="Carbamate kinase-like"/>
    <property type="match status" value="1"/>
</dbReference>
<evidence type="ECO:0000256" key="4">
    <source>
        <dbReference type="PIRNR" id="PIRNR000723"/>
    </source>
</evidence>
<comment type="similarity">
    <text evidence="1 4">Belongs to the carbamate kinase family.</text>
</comment>
<feature type="domain" description="Aspartate/glutamate/uridylate kinase" evidence="5">
    <location>
        <begin position="1"/>
        <end position="273"/>
    </location>
</feature>
<dbReference type="EMBL" id="JBHSIT010000005">
    <property type="protein sequence ID" value="MFC4909578.1"/>
    <property type="molecule type" value="Genomic_DNA"/>
</dbReference>
<evidence type="ECO:0000259" key="5">
    <source>
        <dbReference type="Pfam" id="PF00696"/>
    </source>
</evidence>
<comment type="caution">
    <text evidence="6">The sequence shown here is derived from an EMBL/GenBank/DDBJ whole genome shotgun (WGS) entry which is preliminary data.</text>
</comment>
<evidence type="ECO:0000256" key="3">
    <source>
        <dbReference type="ARBA" id="ARBA00022777"/>
    </source>
</evidence>
<dbReference type="CDD" id="cd04235">
    <property type="entry name" value="AAK_CK"/>
    <property type="match status" value="1"/>
</dbReference>
<dbReference type="Gene3D" id="3.40.1160.10">
    <property type="entry name" value="Acetylglutamate kinase-like"/>
    <property type="match status" value="1"/>
</dbReference>
<evidence type="ECO:0000256" key="2">
    <source>
        <dbReference type="ARBA" id="ARBA00022679"/>
    </source>
</evidence>
<dbReference type="RefSeq" id="WP_378257190.1">
    <property type="nucleotide sequence ID" value="NZ_JBHSIT010000005.1"/>
</dbReference>
<dbReference type="PRINTS" id="PR01469">
    <property type="entry name" value="CARBMTKINASE"/>
</dbReference>
<keyword evidence="7" id="KW-1185">Reference proteome</keyword>
<dbReference type="GO" id="GO:0008804">
    <property type="term" value="F:carbamate kinase activity"/>
    <property type="evidence" value="ECO:0007669"/>
    <property type="project" value="UniProtKB-EC"/>
</dbReference>
<dbReference type="Proteomes" id="UP001595872">
    <property type="component" value="Unassembled WGS sequence"/>
</dbReference>
<accession>A0ABV9U231</accession>
<dbReference type="InterPro" id="IPR003964">
    <property type="entry name" value="Carb_kinase"/>
</dbReference>